<dbReference type="Gene3D" id="3.40.50.150">
    <property type="entry name" value="Vaccinia Virus protein VP39"/>
    <property type="match status" value="1"/>
</dbReference>
<dbReference type="GO" id="GO:0032259">
    <property type="term" value="P:methylation"/>
    <property type="evidence" value="ECO:0007669"/>
    <property type="project" value="UniProtKB-KW"/>
</dbReference>
<evidence type="ECO:0000259" key="1">
    <source>
        <dbReference type="Pfam" id="PF08242"/>
    </source>
</evidence>
<comment type="caution">
    <text evidence="2">The sequence shown here is derived from an EMBL/GenBank/DDBJ whole genome shotgun (WGS) entry which is preliminary data.</text>
</comment>
<keyword evidence="3" id="KW-1185">Reference proteome</keyword>
<protein>
    <submittedName>
        <fullName evidence="2">Class I SAM-dependent methyltransferase</fullName>
    </submittedName>
</protein>
<dbReference type="Pfam" id="PF08242">
    <property type="entry name" value="Methyltransf_12"/>
    <property type="match status" value="1"/>
</dbReference>
<dbReference type="EMBL" id="VAWE01000001">
    <property type="protein sequence ID" value="TLQ47342.1"/>
    <property type="molecule type" value="Genomic_DNA"/>
</dbReference>
<dbReference type="GO" id="GO:0008168">
    <property type="term" value="F:methyltransferase activity"/>
    <property type="evidence" value="ECO:0007669"/>
    <property type="project" value="UniProtKB-KW"/>
</dbReference>
<name>A0A5R9EFB1_9ACTN</name>
<dbReference type="Proteomes" id="UP000305921">
    <property type="component" value="Unassembled WGS sequence"/>
</dbReference>
<accession>A0A5R9EFB1</accession>
<keyword evidence="2" id="KW-0489">Methyltransferase</keyword>
<dbReference type="RefSeq" id="WP_138056626.1">
    <property type="nucleotide sequence ID" value="NZ_VAWE01000001.1"/>
</dbReference>
<keyword evidence="2" id="KW-0808">Transferase</keyword>
<dbReference type="CDD" id="cd02440">
    <property type="entry name" value="AdoMet_MTases"/>
    <property type="match status" value="1"/>
</dbReference>
<dbReference type="InterPro" id="IPR013217">
    <property type="entry name" value="Methyltransf_12"/>
</dbReference>
<organism evidence="2 3">
    <name type="scientific">Streptomyces marianii</name>
    <dbReference type="NCBI Taxonomy" id="1817406"/>
    <lineage>
        <taxon>Bacteria</taxon>
        <taxon>Bacillati</taxon>
        <taxon>Actinomycetota</taxon>
        <taxon>Actinomycetes</taxon>
        <taxon>Kitasatosporales</taxon>
        <taxon>Streptomycetaceae</taxon>
        <taxon>Streptomyces</taxon>
    </lineage>
</organism>
<feature type="domain" description="Methyltransferase type 12" evidence="1">
    <location>
        <begin position="52"/>
        <end position="159"/>
    </location>
</feature>
<evidence type="ECO:0000313" key="2">
    <source>
        <dbReference type="EMBL" id="TLQ47342.1"/>
    </source>
</evidence>
<dbReference type="OrthoDB" id="474235at2"/>
<dbReference type="InterPro" id="IPR029063">
    <property type="entry name" value="SAM-dependent_MTases_sf"/>
</dbReference>
<dbReference type="SUPFAM" id="SSF53335">
    <property type="entry name" value="S-adenosyl-L-methionine-dependent methyltransferases"/>
    <property type="match status" value="1"/>
</dbReference>
<sequence>MRPRAGRRTVHGMADDDLPPRLTRLAFHGPLSEERADRFVARLSRREPATVLDIGCGWGELMLRLLEAVPGAKGVGVDLNGDDLARGRRNAAGRGLLERARFLEESAAGTPHGPADVVLCVGSGQALLGPGGTGASGTLPATIAALRVLRSLVTPGGRVLFGEGFWQRLPTSEELAAMWPGARADDHLLLAEVAEAATAAGFRVEAIETADESEWEDFESGYLADVEEWLARHQGHPLAGGTRERVDRHRASWLRGYRNVLGLAYLTLIPDA</sequence>
<dbReference type="AlphaFoldDB" id="A0A5R9EFB1"/>
<gene>
    <name evidence="2" type="ORF">FEF34_34235</name>
</gene>
<proteinExistence type="predicted"/>
<reference evidence="2 3" key="1">
    <citation type="submission" date="2019-05" db="EMBL/GenBank/DDBJ databases">
        <title>Streptomyces marianii sp. nov., a novel marine actinomycete from southern coast of India.</title>
        <authorList>
            <person name="Iniyan A.M."/>
            <person name="Wink J."/>
            <person name="Ramprasad E."/>
            <person name="Ramana C.V."/>
            <person name="Bunk B."/>
            <person name="Sproer C."/>
            <person name="Joseph F.-J.R.S."/>
            <person name="Vincent S.G.P."/>
        </authorList>
    </citation>
    <scope>NUCLEOTIDE SEQUENCE [LARGE SCALE GENOMIC DNA]</scope>
    <source>
        <strain evidence="2 3">ICN19</strain>
    </source>
</reference>
<evidence type="ECO:0000313" key="3">
    <source>
        <dbReference type="Proteomes" id="UP000305921"/>
    </source>
</evidence>